<dbReference type="AlphaFoldDB" id="A0A4Z2E4M7"/>
<organism evidence="3 4">
    <name type="scientific">Liparis tanakae</name>
    <name type="common">Tanaka's snailfish</name>
    <dbReference type="NCBI Taxonomy" id="230148"/>
    <lineage>
        <taxon>Eukaryota</taxon>
        <taxon>Metazoa</taxon>
        <taxon>Chordata</taxon>
        <taxon>Craniata</taxon>
        <taxon>Vertebrata</taxon>
        <taxon>Euteleostomi</taxon>
        <taxon>Actinopterygii</taxon>
        <taxon>Neopterygii</taxon>
        <taxon>Teleostei</taxon>
        <taxon>Neoteleostei</taxon>
        <taxon>Acanthomorphata</taxon>
        <taxon>Eupercaria</taxon>
        <taxon>Perciformes</taxon>
        <taxon>Cottioidei</taxon>
        <taxon>Cottales</taxon>
        <taxon>Liparidae</taxon>
        <taxon>Liparis</taxon>
    </lineage>
</organism>
<evidence type="ECO:0000256" key="2">
    <source>
        <dbReference type="SAM" id="Phobius"/>
    </source>
</evidence>
<keyword evidence="2" id="KW-0812">Transmembrane</keyword>
<dbReference type="EMBL" id="SRLO01017640">
    <property type="protein sequence ID" value="TNN23691.1"/>
    <property type="molecule type" value="Genomic_DNA"/>
</dbReference>
<keyword evidence="2" id="KW-1133">Transmembrane helix</keyword>
<feature type="region of interest" description="Disordered" evidence="1">
    <location>
        <begin position="60"/>
        <end position="90"/>
    </location>
</feature>
<feature type="transmembrane region" description="Helical" evidence="2">
    <location>
        <begin position="39"/>
        <end position="56"/>
    </location>
</feature>
<accession>A0A4Z2E4M7</accession>
<feature type="region of interest" description="Disordered" evidence="1">
    <location>
        <begin position="1"/>
        <end position="20"/>
    </location>
</feature>
<sequence>MGSDCQLRNNQHQTFPLEPSQHSTQQYTTIVWHTVKKQVILSFFFNITFLTFQVAMRTGGEQERRQEEDGGREGRQENMTAERDSGKEEAISTLSLVLTATMEDPRTRAVLKRHPEVDRPPAEGQSGRLRGDIIVELDVRSLLISSVMSRFILPSPPSDGRSLLHQEHNSTPNRGKKRRIRGEDLS</sequence>
<feature type="region of interest" description="Disordered" evidence="1">
    <location>
        <begin position="154"/>
        <end position="186"/>
    </location>
</feature>
<evidence type="ECO:0000313" key="4">
    <source>
        <dbReference type="Proteomes" id="UP000314294"/>
    </source>
</evidence>
<comment type="caution">
    <text evidence="3">The sequence shown here is derived from an EMBL/GenBank/DDBJ whole genome shotgun (WGS) entry which is preliminary data.</text>
</comment>
<evidence type="ECO:0000313" key="3">
    <source>
        <dbReference type="EMBL" id="TNN23691.1"/>
    </source>
</evidence>
<evidence type="ECO:0000256" key="1">
    <source>
        <dbReference type="SAM" id="MobiDB-lite"/>
    </source>
</evidence>
<reference evidence="3 4" key="1">
    <citation type="submission" date="2019-03" db="EMBL/GenBank/DDBJ databases">
        <title>First draft genome of Liparis tanakae, snailfish: a comprehensive survey of snailfish specific genes.</title>
        <authorList>
            <person name="Kim W."/>
            <person name="Song I."/>
            <person name="Jeong J.-H."/>
            <person name="Kim D."/>
            <person name="Kim S."/>
            <person name="Ryu S."/>
            <person name="Song J.Y."/>
            <person name="Lee S.K."/>
        </authorList>
    </citation>
    <scope>NUCLEOTIDE SEQUENCE [LARGE SCALE GENOMIC DNA]</scope>
    <source>
        <tissue evidence="3">Muscle</tissue>
    </source>
</reference>
<keyword evidence="2" id="KW-0472">Membrane</keyword>
<protein>
    <submittedName>
        <fullName evidence="3">Uncharacterized protein</fullName>
    </submittedName>
</protein>
<keyword evidence="4" id="KW-1185">Reference proteome</keyword>
<proteinExistence type="predicted"/>
<dbReference type="Proteomes" id="UP000314294">
    <property type="component" value="Unassembled WGS sequence"/>
</dbReference>
<name>A0A4Z2E4M7_9TELE</name>
<gene>
    <name evidence="3" type="ORF">EYF80_066187</name>
</gene>